<proteinExistence type="predicted"/>
<feature type="signal peptide" evidence="1">
    <location>
        <begin position="1"/>
        <end position="32"/>
    </location>
</feature>
<evidence type="ECO:0008006" key="4">
    <source>
        <dbReference type="Google" id="ProtNLM"/>
    </source>
</evidence>
<organism evidence="2 3">
    <name type="scientific">Lampropedia aestuarii</name>
    <dbReference type="NCBI Taxonomy" id="2562762"/>
    <lineage>
        <taxon>Bacteria</taxon>
        <taxon>Pseudomonadati</taxon>
        <taxon>Pseudomonadota</taxon>
        <taxon>Betaproteobacteria</taxon>
        <taxon>Burkholderiales</taxon>
        <taxon>Comamonadaceae</taxon>
        <taxon>Lampropedia</taxon>
    </lineage>
</organism>
<feature type="chain" id="PRO_5020361455" description="Lipoprotein" evidence="1">
    <location>
        <begin position="33"/>
        <end position="103"/>
    </location>
</feature>
<keyword evidence="3" id="KW-1185">Reference proteome</keyword>
<comment type="caution">
    <text evidence="2">The sequence shown here is derived from an EMBL/GenBank/DDBJ whole genome shotgun (WGS) entry which is preliminary data.</text>
</comment>
<dbReference type="AlphaFoldDB" id="A0A4S5BJE7"/>
<accession>A0A4S5BJE7</accession>
<evidence type="ECO:0000256" key="1">
    <source>
        <dbReference type="SAM" id="SignalP"/>
    </source>
</evidence>
<dbReference type="RefSeq" id="WP_136407905.1">
    <property type="nucleotide sequence ID" value="NZ_JARXRQ010000012.1"/>
</dbReference>
<sequence>MKKTWTALVLSAALSTALLGCAPISSQTTAHADYPPLGSDAWYAWVDKAAGVSDGQGHGPDYATAEWCNAANWRVFGKRNDDGKDCSPEWQAAISKALRESGR</sequence>
<name>A0A4S5BJE7_9BURK</name>
<evidence type="ECO:0000313" key="3">
    <source>
        <dbReference type="Proteomes" id="UP000306236"/>
    </source>
</evidence>
<protein>
    <recommendedName>
        <fullName evidence="4">Lipoprotein</fullName>
    </recommendedName>
</protein>
<evidence type="ECO:0000313" key="2">
    <source>
        <dbReference type="EMBL" id="THJ30751.1"/>
    </source>
</evidence>
<reference evidence="2 3" key="1">
    <citation type="submission" date="2019-04" db="EMBL/GenBank/DDBJ databases">
        <title>Lampropedia sp YIM MLB12 draf genome.</title>
        <authorList>
            <person name="Wang Y.-X."/>
        </authorList>
    </citation>
    <scope>NUCLEOTIDE SEQUENCE [LARGE SCALE GENOMIC DNA]</scope>
    <source>
        <strain evidence="2 3">YIM MLB12</strain>
    </source>
</reference>
<keyword evidence="1" id="KW-0732">Signal</keyword>
<dbReference type="PROSITE" id="PS51257">
    <property type="entry name" value="PROKAR_LIPOPROTEIN"/>
    <property type="match status" value="1"/>
</dbReference>
<dbReference type="EMBL" id="SSWX01000035">
    <property type="protein sequence ID" value="THJ30751.1"/>
    <property type="molecule type" value="Genomic_DNA"/>
</dbReference>
<dbReference type="OrthoDB" id="5565855at2"/>
<dbReference type="Proteomes" id="UP000306236">
    <property type="component" value="Unassembled WGS sequence"/>
</dbReference>
<gene>
    <name evidence="2" type="ORF">E8K88_17180</name>
</gene>